<dbReference type="InterPro" id="IPR001805">
    <property type="entry name" value="Adenokinase"/>
</dbReference>
<keyword evidence="7 14" id="KW-0547">Nucleotide-binding</keyword>
<evidence type="ECO:0000313" key="16">
    <source>
        <dbReference type="EMBL" id="OOQ89654.1"/>
    </source>
</evidence>
<evidence type="ECO:0000256" key="5">
    <source>
        <dbReference type="ARBA" id="ARBA00022679"/>
    </source>
</evidence>
<comment type="cofactor">
    <cofactor evidence="1 14">
        <name>Mg(2+)</name>
        <dbReference type="ChEBI" id="CHEBI:18420"/>
    </cofactor>
</comment>
<dbReference type="AlphaFoldDB" id="A0A1S9RVV0"/>
<dbReference type="PRINTS" id="PR00989">
    <property type="entry name" value="ADENOKINASE"/>
</dbReference>
<dbReference type="PANTHER" id="PTHR45769:SF3">
    <property type="entry name" value="ADENOSINE KINASE"/>
    <property type="match status" value="1"/>
</dbReference>
<dbReference type="GO" id="GO:0044209">
    <property type="term" value="P:AMP salvage"/>
    <property type="evidence" value="ECO:0007669"/>
    <property type="project" value="UniProtKB-UniRule"/>
</dbReference>
<dbReference type="GO" id="GO:0006144">
    <property type="term" value="P:purine nucleobase metabolic process"/>
    <property type="evidence" value="ECO:0007669"/>
    <property type="project" value="TreeGrafter"/>
</dbReference>
<accession>A0A1S9RVV0</accession>
<sequence>MPALLCLENPLLDVQAFGNQELLQKYGLKANDAILAEPSHQGLFDDLINNFAAETTAGGGAQNTARGAQACCPSFHDSVVYLGCVGDDTYADTLRESCQKAGVRAEYLVDQAHPTGRCGVVITDKNRSLCTELGAANHYKLEHLKRPEIWSLVESSEIYFVGGYHLTVCPEAALALAEEAAAKNKIYVMSLSAPFIPIAFKDALDKTEPYWDYLVGNESEALTWAQSHGSETDDIPTIAGHLANLPKANASRPRVVLITQGSSPTVVAVSGTPGHEEIPVRKISAEEIIDTTGAGDAFAGGLLAGIVQQKSLRTSVDMGHWLARLGIREMGPNYPLPKQLFTPV</sequence>
<dbReference type="GO" id="GO:0005829">
    <property type="term" value="C:cytosol"/>
    <property type="evidence" value="ECO:0007669"/>
    <property type="project" value="TreeGrafter"/>
</dbReference>
<dbReference type="EC" id="2.7.1.20" evidence="4 14"/>
<evidence type="ECO:0000256" key="1">
    <source>
        <dbReference type="ARBA" id="ARBA00001946"/>
    </source>
</evidence>
<evidence type="ECO:0000256" key="8">
    <source>
        <dbReference type="ARBA" id="ARBA00022777"/>
    </source>
</evidence>
<dbReference type="EMBL" id="LJBN01000104">
    <property type="protein sequence ID" value="OOQ89654.1"/>
    <property type="molecule type" value="Genomic_DNA"/>
</dbReference>
<dbReference type="FunFam" id="3.40.1190.20:FF:000076">
    <property type="entry name" value="Adenosine kinase"/>
    <property type="match status" value="1"/>
</dbReference>
<evidence type="ECO:0000256" key="9">
    <source>
        <dbReference type="ARBA" id="ARBA00022840"/>
    </source>
</evidence>
<evidence type="ECO:0000256" key="6">
    <source>
        <dbReference type="ARBA" id="ARBA00022726"/>
    </source>
</evidence>
<dbReference type="PROSITE" id="PS00584">
    <property type="entry name" value="PFKB_KINASES_2"/>
    <property type="match status" value="1"/>
</dbReference>
<comment type="pathway">
    <text evidence="2 14">Purine metabolism; AMP biosynthesis via salvage pathway; AMP from adenosine: step 1/1.</text>
</comment>
<dbReference type="GO" id="GO:0005524">
    <property type="term" value="F:ATP binding"/>
    <property type="evidence" value="ECO:0007669"/>
    <property type="project" value="UniProtKB-UniRule"/>
</dbReference>
<dbReference type="Gene3D" id="3.30.1110.10">
    <property type="match status" value="1"/>
</dbReference>
<evidence type="ECO:0000256" key="2">
    <source>
        <dbReference type="ARBA" id="ARBA00004801"/>
    </source>
</evidence>
<dbReference type="InterPro" id="IPR002173">
    <property type="entry name" value="Carboh/pur_kinase_PfkB_CS"/>
</dbReference>
<comment type="similarity">
    <text evidence="3 14">Belongs to the carbohydrate kinase PfkB family.</text>
</comment>
<evidence type="ECO:0000256" key="7">
    <source>
        <dbReference type="ARBA" id="ARBA00022741"/>
    </source>
</evidence>
<evidence type="ECO:0000256" key="11">
    <source>
        <dbReference type="ARBA" id="ARBA00051362"/>
    </source>
</evidence>
<keyword evidence="5 14" id="KW-0808">Transferase</keyword>
<comment type="catalytic activity">
    <reaction evidence="11 14">
        <text>adenosine + ATP = AMP + ADP + H(+)</text>
        <dbReference type="Rhea" id="RHEA:20824"/>
        <dbReference type="ChEBI" id="CHEBI:15378"/>
        <dbReference type="ChEBI" id="CHEBI:16335"/>
        <dbReference type="ChEBI" id="CHEBI:30616"/>
        <dbReference type="ChEBI" id="CHEBI:456215"/>
        <dbReference type="ChEBI" id="CHEBI:456216"/>
        <dbReference type="EC" id="2.7.1.20"/>
    </reaction>
</comment>
<dbReference type="GO" id="GO:0005634">
    <property type="term" value="C:nucleus"/>
    <property type="evidence" value="ECO:0007669"/>
    <property type="project" value="TreeGrafter"/>
</dbReference>
<dbReference type="CDD" id="cd01168">
    <property type="entry name" value="adenosine_kinase"/>
    <property type="match status" value="1"/>
</dbReference>
<feature type="active site" description="Proton acceptor" evidence="13">
    <location>
        <position position="296"/>
    </location>
</feature>
<dbReference type="Gene3D" id="3.40.1190.20">
    <property type="match status" value="1"/>
</dbReference>
<keyword evidence="9 14" id="KW-0067">ATP-binding</keyword>
<evidence type="ECO:0000313" key="17">
    <source>
        <dbReference type="Proteomes" id="UP000190744"/>
    </source>
</evidence>
<dbReference type="Proteomes" id="UP000190744">
    <property type="component" value="Unassembled WGS sequence"/>
</dbReference>
<dbReference type="GO" id="GO:0004001">
    <property type="term" value="F:adenosine kinase activity"/>
    <property type="evidence" value="ECO:0007669"/>
    <property type="project" value="UniProtKB-UniRule"/>
</dbReference>
<name>A0A1S9RVV0_PENBI</name>
<gene>
    <name evidence="16" type="primary">ado1</name>
    <name evidence="16" type="ORF">PEBR_07382</name>
</gene>
<evidence type="ECO:0000256" key="13">
    <source>
        <dbReference type="PIRSR" id="PIRSR601805-1"/>
    </source>
</evidence>
<evidence type="ECO:0000256" key="14">
    <source>
        <dbReference type="RuleBase" id="RU368116"/>
    </source>
</evidence>
<keyword evidence="8 14" id="KW-0418">Kinase</keyword>
<evidence type="ECO:0000256" key="4">
    <source>
        <dbReference type="ARBA" id="ARBA00012119"/>
    </source>
</evidence>
<evidence type="ECO:0000259" key="15">
    <source>
        <dbReference type="Pfam" id="PF00294"/>
    </source>
</evidence>
<evidence type="ECO:0000256" key="3">
    <source>
        <dbReference type="ARBA" id="ARBA00010688"/>
    </source>
</evidence>
<proteinExistence type="inferred from homology"/>
<dbReference type="InterPro" id="IPR011611">
    <property type="entry name" value="PfkB_dom"/>
</dbReference>
<reference evidence="17" key="1">
    <citation type="submission" date="2015-09" db="EMBL/GenBank/DDBJ databases">
        <authorList>
            <person name="Fill T.P."/>
            <person name="Baretta J.F."/>
            <person name="de Almeida L.G."/>
            <person name="Rocha M."/>
            <person name="de Souza D.H."/>
            <person name="Malavazi I."/>
            <person name="Cerdeira L.T."/>
            <person name="Hong H."/>
            <person name="Samborskyy M."/>
            <person name="de Vasconcelos A.T."/>
            <person name="Leadlay P."/>
            <person name="Rodrigues-Filho E."/>
        </authorList>
    </citation>
    <scope>NUCLEOTIDE SEQUENCE [LARGE SCALE GENOMIC DNA]</scope>
    <source>
        <strain evidence="17">LaBioMMi 136</strain>
    </source>
</reference>
<organism evidence="16 17">
    <name type="scientific">Penicillium brasilianum</name>
    <dbReference type="NCBI Taxonomy" id="104259"/>
    <lineage>
        <taxon>Eukaryota</taxon>
        <taxon>Fungi</taxon>
        <taxon>Dikarya</taxon>
        <taxon>Ascomycota</taxon>
        <taxon>Pezizomycotina</taxon>
        <taxon>Eurotiomycetes</taxon>
        <taxon>Eurotiomycetidae</taxon>
        <taxon>Eurotiales</taxon>
        <taxon>Aspergillaceae</taxon>
        <taxon>Penicillium</taxon>
    </lineage>
</organism>
<dbReference type="UniPathway" id="UPA00588">
    <property type="reaction ID" value="UER00659"/>
</dbReference>
<feature type="domain" description="Carbohydrate kinase PfkB" evidence="15">
    <location>
        <begin position="22"/>
        <end position="338"/>
    </location>
</feature>
<comment type="function">
    <text evidence="14">ATP dependent phosphorylation of adenosine and other related nucleoside analogs to monophosphate derivatives.</text>
</comment>
<dbReference type="InterPro" id="IPR029056">
    <property type="entry name" value="Ribokinase-like"/>
</dbReference>
<keyword evidence="6 14" id="KW-0660">Purine salvage</keyword>
<protein>
    <recommendedName>
        <fullName evidence="12 14">Adenosine kinase</fullName>
        <shortName evidence="14">AK</shortName>
        <ecNumber evidence="4 14">2.7.1.20</ecNumber>
    </recommendedName>
    <alternativeName>
        <fullName evidence="14">Adenosine 5'-phosphotransferase</fullName>
    </alternativeName>
</protein>
<comment type="caution">
    <text evidence="16">The sequence shown here is derived from an EMBL/GenBank/DDBJ whole genome shotgun (WGS) entry which is preliminary data.</text>
</comment>
<evidence type="ECO:0000256" key="12">
    <source>
        <dbReference type="ARBA" id="ARBA00068771"/>
    </source>
</evidence>
<dbReference type="SUPFAM" id="SSF53613">
    <property type="entry name" value="Ribokinase-like"/>
    <property type="match status" value="1"/>
</dbReference>
<evidence type="ECO:0000256" key="10">
    <source>
        <dbReference type="ARBA" id="ARBA00022842"/>
    </source>
</evidence>
<dbReference type="GO" id="GO:0006166">
    <property type="term" value="P:purine ribonucleoside salvage"/>
    <property type="evidence" value="ECO:0007669"/>
    <property type="project" value="UniProtKB-KW"/>
</dbReference>
<dbReference type="Pfam" id="PF00294">
    <property type="entry name" value="PfkB"/>
    <property type="match status" value="1"/>
</dbReference>
<keyword evidence="10 14" id="KW-0460">Magnesium</keyword>
<dbReference type="PANTHER" id="PTHR45769">
    <property type="entry name" value="ADENOSINE KINASE"/>
    <property type="match status" value="1"/>
</dbReference>